<dbReference type="GO" id="GO:0016887">
    <property type="term" value="F:ATP hydrolysis activity"/>
    <property type="evidence" value="ECO:0007669"/>
    <property type="project" value="InterPro"/>
</dbReference>
<dbReference type="OrthoDB" id="9781337at2"/>
<evidence type="ECO:0000313" key="7">
    <source>
        <dbReference type="EMBL" id="KEA55872.1"/>
    </source>
</evidence>
<name>A0A071M580_9BURK</name>
<keyword evidence="2" id="KW-1003">Cell membrane</keyword>
<dbReference type="Pfam" id="PF00005">
    <property type="entry name" value="ABC_tran"/>
    <property type="match status" value="1"/>
</dbReference>
<dbReference type="EMBL" id="JJOA01000034">
    <property type="protein sequence ID" value="KEA55872.1"/>
    <property type="molecule type" value="Genomic_DNA"/>
</dbReference>
<proteinExistence type="predicted"/>
<dbReference type="PANTHER" id="PTHR45772">
    <property type="entry name" value="CONSERVED COMPONENT OF ABC TRANSPORTER FOR NATURAL AMINO ACIDS-RELATED"/>
    <property type="match status" value="1"/>
</dbReference>
<evidence type="ECO:0000256" key="4">
    <source>
        <dbReference type="ARBA" id="ARBA00022741"/>
    </source>
</evidence>
<sequence>MNAPLMKGEGLKRAFGGIHAVDNVDVTIGPRDLLCVIGPNGAGKSTLVGLLSGAIAPGAGELYLAGERMTGRPMHRFCRRGVVRKFQGTNTFLSMSVRENLVVAGLGVASYRDTPMPDPDAVLDEIGLSEQANLRAMILPHGERQWLEIGMAMMCQPALLLLDEPAAGLSAADAQRLVRLIHRLRERCAVLAIEHDLTFVEALRCETWVMHRGQIVRQGSYADIARDDEIRRIYLGQGAGHVAH</sequence>
<dbReference type="GO" id="GO:0005886">
    <property type="term" value="C:plasma membrane"/>
    <property type="evidence" value="ECO:0007669"/>
    <property type="project" value="TreeGrafter"/>
</dbReference>
<keyword evidence="3" id="KW-0997">Cell inner membrane</keyword>
<keyword evidence="5" id="KW-0067">ATP-binding</keyword>
<dbReference type="InterPro" id="IPR003439">
    <property type="entry name" value="ABC_transporter-like_ATP-bd"/>
</dbReference>
<keyword evidence="1" id="KW-0813">Transport</keyword>
<dbReference type="AlphaFoldDB" id="A0A071M580"/>
<evidence type="ECO:0000256" key="3">
    <source>
        <dbReference type="ARBA" id="ARBA00022519"/>
    </source>
</evidence>
<comment type="caution">
    <text evidence="7">The sequence shown here is derived from an EMBL/GenBank/DDBJ whole genome shotgun (WGS) entry which is preliminary data.</text>
</comment>
<protein>
    <submittedName>
        <fullName evidence="7">Branched-chain amino acid ABC transporter substrate-binding protein</fullName>
    </submittedName>
</protein>
<reference evidence="7" key="1">
    <citation type="submission" date="2014-04" db="EMBL/GenBank/DDBJ databases">
        <title>In planta biocontrol of soil-borne Fusarium wilt of banana through a plant endophytic bacterium, Burkholderia cenocepacia 869T2.</title>
        <authorList>
            <person name="Ho Y.-N."/>
            <person name="Chiang H.-M."/>
            <person name="Chao C.-P."/>
            <person name="Su C.-C."/>
            <person name="Hsu H.-F."/>
            <person name="Guo C.-T."/>
            <person name="Hsieh J.-L."/>
            <person name="Huang C.-C."/>
        </authorList>
    </citation>
    <scope>NUCLEOTIDE SEQUENCE [LARGE SCALE GENOMIC DNA]</scope>
    <source>
        <strain evidence="7">869T2</strain>
    </source>
</reference>
<dbReference type="SUPFAM" id="SSF52540">
    <property type="entry name" value="P-loop containing nucleoside triphosphate hydrolases"/>
    <property type="match status" value="1"/>
</dbReference>
<keyword evidence="4" id="KW-0547">Nucleotide-binding</keyword>
<dbReference type="InterPro" id="IPR027417">
    <property type="entry name" value="P-loop_NTPase"/>
</dbReference>
<evidence type="ECO:0000256" key="2">
    <source>
        <dbReference type="ARBA" id="ARBA00022475"/>
    </source>
</evidence>
<dbReference type="InterPro" id="IPR051120">
    <property type="entry name" value="ABC_AA/LPS_Transport"/>
</dbReference>
<dbReference type="Gene3D" id="3.40.50.300">
    <property type="entry name" value="P-loop containing nucleotide triphosphate hydrolases"/>
    <property type="match status" value="1"/>
</dbReference>
<feature type="domain" description="ABC transporter" evidence="6">
    <location>
        <begin position="6"/>
        <end position="237"/>
    </location>
</feature>
<evidence type="ECO:0000256" key="5">
    <source>
        <dbReference type="ARBA" id="ARBA00022840"/>
    </source>
</evidence>
<gene>
    <name evidence="7" type="ORF">DT99_29495</name>
</gene>
<dbReference type="GO" id="GO:0005524">
    <property type="term" value="F:ATP binding"/>
    <property type="evidence" value="ECO:0007669"/>
    <property type="project" value="UniProtKB-KW"/>
</dbReference>
<dbReference type="InterPro" id="IPR003593">
    <property type="entry name" value="AAA+_ATPase"/>
</dbReference>
<accession>A0A071M580</accession>
<keyword evidence="3" id="KW-0472">Membrane</keyword>
<evidence type="ECO:0000256" key="1">
    <source>
        <dbReference type="ARBA" id="ARBA00022448"/>
    </source>
</evidence>
<evidence type="ECO:0000259" key="6">
    <source>
        <dbReference type="PROSITE" id="PS50893"/>
    </source>
</evidence>
<dbReference type="PROSITE" id="PS50893">
    <property type="entry name" value="ABC_TRANSPORTER_2"/>
    <property type="match status" value="1"/>
</dbReference>
<dbReference type="SMART" id="SM00382">
    <property type="entry name" value="AAA"/>
    <property type="match status" value="1"/>
</dbReference>
<organism evidence="7">
    <name type="scientific">Burkholderia cenocepacia</name>
    <dbReference type="NCBI Taxonomy" id="95486"/>
    <lineage>
        <taxon>Bacteria</taxon>
        <taxon>Pseudomonadati</taxon>
        <taxon>Pseudomonadota</taxon>
        <taxon>Betaproteobacteria</taxon>
        <taxon>Burkholderiales</taxon>
        <taxon>Burkholderiaceae</taxon>
        <taxon>Burkholderia</taxon>
        <taxon>Burkholderia cepacia complex</taxon>
    </lineage>
</organism>